<gene>
    <name evidence="1" type="ORF">FHS24_000581</name>
</gene>
<sequence>MIETPNALLYKPNIEEYNPSVIACFCISDDWNEQSLLKLKEKTDAYFLVGIQTPDSELVSFDIVEGIVECQSEDVSQVVKLLNISQRGLIGIDVNDIKNLFERSRSYKFIQIHITDEFETDMVKTTAHELVDQLPKGLNVEGLLVGMESSESLSINHTSYIIDFLEKSIVGDELYKYYCTSISDEANSFRLRMIYAEAH</sequence>
<reference evidence="1 2" key="1">
    <citation type="submission" date="2020-08" db="EMBL/GenBank/DDBJ databases">
        <title>Genomic Encyclopedia of Type Strains, Phase III (KMG-III): the genomes of soil and plant-associated and newly described type strains.</title>
        <authorList>
            <person name="Whitman W."/>
        </authorList>
    </citation>
    <scope>NUCLEOTIDE SEQUENCE [LARGE SCALE GENOMIC DNA]</scope>
    <source>
        <strain evidence="1 2">CECT 5885</strain>
    </source>
</reference>
<comment type="caution">
    <text evidence="1">The sequence shown here is derived from an EMBL/GenBank/DDBJ whole genome shotgun (WGS) entry which is preliminary data.</text>
</comment>
<organism evidence="1 2">
    <name type="scientific">Psychrobacter luti</name>
    <dbReference type="NCBI Taxonomy" id="198481"/>
    <lineage>
        <taxon>Bacteria</taxon>
        <taxon>Pseudomonadati</taxon>
        <taxon>Pseudomonadota</taxon>
        <taxon>Gammaproteobacteria</taxon>
        <taxon>Moraxellales</taxon>
        <taxon>Moraxellaceae</taxon>
        <taxon>Psychrobacter</taxon>
    </lineage>
</organism>
<dbReference type="EMBL" id="JACHXL010000001">
    <property type="protein sequence ID" value="MBB3106090.1"/>
    <property type="molecule type" value="Genomic_DNA"/>
</dbReference>
<proteinExistence type="predicted"/>
<accession>A0A839TAZ2</accession>
<name>A0A839TAZ2_9GAMM</name>
<evidence type="ECO:0000313" key="2">
    <source>
        <dbReference type="Proteomes" id="UP000588111"/>
    </source>
</evidence>
<keyword evidence="2" id="KW-1185">Reference proteome</keyword>
<dbReference type="RefSeq" id="WP_183618515.1">
    <property type="nucleotide sequence ID" value="NZ_CAJHAH010000002.1"/>
</dbReference>
<protein>
    <submittedName>
        <fullName evidence="1">Uncharacterized protein</fullName>
    </submittedName>
</protein>
<dbReference type="AlphaFoldDB" id="A0A839TAZ2"/>
<evidence type="ECO:0000313" key="1">
    <source>
        <dbReference type="EMBL" id="MBB3106090.1"/>
    </source>
</evidence>
<dbReference type="Proteomes" id="UP000588111">
    <property type="component" value="Unassembled WGS sequence"/>
</dbReference>